<evidence type="ECO:0000313" key="2">
    <source>
        <dbReference type="EMBL" id="CAF0986594.1"/>
    </source>
</evidence>
<evidence type="ECO:0000313" key="3">
    <source>
        <dbReference type="EMBL" id="CAF0988766.1"/>
    </source>
</evidence>
<protein>
    <recommendedName>
        <fullName evidence="1">Aminoglycoside phosphotransferase domain-containing protein</fullName>
    </recommendedName>
</protein>
<sequence>MDTENYSLLETQLSIGGSQLKTNSNAVSSIHFAGKVCVEQTSTSENESFSEMVPLEMYDYQEASMLSQSEGTYSVGQKIDDLLDMAIKCRTADGSVDPPGMSLLLDKLEEIDNTDDALIKFTKAVLGGVQVKLQKNSGGGAKGRSGAAIYFVYDGSAMVAVCKKFPTSEELVRELSSLSRLREPEFTCFKIPAPLAAAKIKDSDYAGVLVSKVAQGESIADLIDSITKATTISARKNILNQLQKAVVDIARALAQLHTEPIGSGNLALNSYLTKSINRVRHLVSVVAKEHAKLQDIFVFKIDEVRQQLDHLIEECCCEQSKAAIVHGDAHPGNLFWDSSVGVTFIDTPSLHYSMDSMGKPIGTPERDIASFEGRLVELCRKAGISENESKSFRDTFLNNYDAEKGGSLSEKKLKFFQLRFVLGELVQACNNERSKDIQGSKDIQEAIVSLKQILGWKN</sequence>
<keyword evidence="4" id="KW-1185">Reference proteome</keyword>
<gene>
    <name evidence="2" type="ORF">BJG266_LOCUS15159</name>
    <name evidence="3" type="ORF">QVE165_LOCUS14274</name>
</gene>
<name>A0A814G1M1_9BILA</name>
<feature type="domain" description="Aminoglycoside phosphotransferase" evidence="1">
    <location>
        <begin position="149"/>
        <end position="346"/>
    </location>
</feature>
<dbReference type="OrthoDB" id="4494951at2759"/>
<dbReference type="Pfam" id="PF01636">
    <property type="entry name" value="APH"/>
    <property type="match status" value="1"/>
</dbReference>
<dbReference type="AlphaFoldDB" id="A0A814G1M1"/>
<reference evidence="3" key="1">
    <citation type="submission" date="2021-02" db="EMBL/GenBank/DDBJ databases">
        <authorList>
            <person name="Nowell W R."/>
        </authorList>
    </citation>
    <scope>NUCLEOTIDE SEQUENCE</scope>
</reference>
<dbReference type="InterPro" id="IPR002575">
    <property type="entry name" value="Aminoglycoside_PTrfase"/>
</dbReference>
<dbReference type="EMBL" id="CAJNOM010000075">
    <property type="protein sequence ID" value="CAF0988766.1"/>
    <property type="molecule type" value="Genomic_DNA"/>
</dbReference>
<dbReference type="Proteomes" id="UP000663832">
    <property type="component" value="Unassembled WGS sequence"/>
</dbReference>
<accession>A0A814G1M1</accession>
<evidence type="ECO:0000313" key="4">
    <source>
        <dbReference type="Proteomes" id="UP000663832"/>
    </source>
</evidence>
<dbReference type="EMBL" id="CAJNOI010000066">
    <property type="protein sequence ID" value="CAF0986594.1"/>
    <property type="molecule type" value="Genomic_DNA"/>
</dbReference>
<dbReference type="Gene3D" id="3.90.1200.10">
    <property type="match status" value="1"/>
</dbReference>
<dbReference type="Proteomes" id="UP000663877">
    <property type="component" value="Unassembled WGS sequence"/>
</dbReference>
<comment type="caution">
    <text evidence="3">The sequence shown here is derived from an EMBL/GenBank/DDBJ whole genome shotgun (WGS) entry which is preliminary data.</text>
</comment>
<dbReference type="InterPro" id="IPR011009">
    <property type="entry name" value="Kinase-like_dom_sf"/>
</dbReference>
<dbReference type="SUPFAM" id="SSF56112">
    <property type="entry name" value="Protein kinase-like (PK-like)"/>
    <property type="match status" value="1"/>
</dbReference>
<proteinExistence type="predicted"/>
<organism evidence="3 4">
    <name type="scientific">Adineta steineri</name>
    <dbReference type="NCBI Taxonomy" id="433720"/>
    <lineage>
        <taxon>Eukaryota</taxon>
        <taxon>Metazoa</taxon>
        <taxon>Spiralia</taxon>
        <taxon>Gnathifera</taxon>
        <taxon>Rotifera</taxon>
        <taxon>Eurotatoria</taxon>
        <taxon>Bdelloidea</taxon>
        <taxon>Adinetida</taxon>
        <taxon>Adinetidae</taxon>
        <taxon>Adineta</taxon>
    </lineage>
</organism>
<evidence type="ECO:0000259" key="1">
    <source>
        <dbReference type="Pfam" id="PF01636"/>
    </source>
</evidence>